<dbReference type="InParanoid" id="A0A0D0E682"/>
<dbReference type="HOGENOM" id="CLU_084528_1_0_1"/>
<evidence type="ECO:0000313" key="3">
    <source>
        <dbReference type="Proteomes" id="UP000054538"/>
    </source>
</evidence>
<dbReference type="SUPFAM" id="SSF54495">
    <property type="entry name" value="UBC-like"/>
    <property type="match status" value="1"/>
</dbReference>
<dbReference type="PROSITE" id="PS50908">
    <property type="entry name" value="RWD"/>
    <property type="match status" value="1"/>
</dbReference>
<sequence>MSSILQEEFEVLESIYPSELSILSDRQIQIDVEPDVIADGAELFKLKLSVNYPDDYPDALPELELEAVDGELDESESDTLLQSLADVGDENMGMAMTFTLVSHLREQLSTLVEKRVQTRMAEEHEKERLAIEAEEARTRGTPVTIESFKAWKAKFDREIAQRKVRDEEEKLRALTPKEREEFKKIGTRWTGRQLFERNRNLEHEDDSLMEEGTVSVDFSLYARTQVEANFVEQDRVHFSDSD</sequence>
<dbReference type="FunCoup" id="A0A0D0E682">
    <property type="interactions" value="219"/>
</dbReference>
<organism evidence="2 3">
    <name type="scientific">Paxillus rubicundulus Ve08.2h10</name>
    <dbReference type="NCBI Taxonomy" id="930991"/>
    <lineage>
        <taxon>Eukaryota</taxon>
        <taxon>Fungi</taxon>
        <taxon>Dikarya</taxon>
        <taxon>Basidiomycota</taxon>
        <taxon>Agaricomycotina</taxon>
        <taxon>Agaricomycetes</taxon>
        <taxon>Agaricomycetidae</taxon>
        <taxon>Boletales</taxon>
        <taxon>Paxilineae</taxon>
        <taxon>Paxillaceae</taxon>
        <taxon>Paxillus</taxon>
    </lineage>
</organism>
<dbReference type="EMBL" id="KN824834">
    <property type="protein sequence ID" value="KIL00422.1"/>
    <property type="molecule type" value="Genomic_DNA"/>
</dbReference>
<evidence type="ECO:0000259" key="1">
    <source>
        <dbReference type="PROSITE" id="PS50908"/>
    </source>
</evidence>
<dbReference type="CDD" id="cd23823">
    <property type="entry name" value="RWD_GCN2"/>
    <property type="match status" value="1"/>
</dbReference>
<dbReference type="InterPro" id="IPR006575">
    <property type="entry name" value="RWD_dom"/>
</dbReference>
<accession>A0A0D0E682</accession>
<dbReference type="STRING" id="930991.A0A0D0E682"/>
<dbReference type="InterPro" id="IPR016135">
    <property type="entry name" value="UBQ-conjugating_enzyme/RWD"/>
</dbReference>
<dbReference type="PANTHER" id="PTHR12292">
    <property type="entry name" value="RWD DOMAIN-CONTAINING PROTEIN"/>
    <property type="match status" value="1"/>
</dbReference>
<protein>
    <recommendedName>
        <fullName evidence="1">RWD domain-containing protein</fullName>
    </recommendedName>
</protein>
<dbReference type="SMART" id="SM00591">
    <property type="entry name" value="RWD"/>
    <property type="match status" value="1"/>
</dbReference>
<gene>
    <name evidence="2" type="ORF">PAXRUDRAFT_29836</name>
</gene>
<keyword evidence="3" id="KW-1185">Reference proteome</keyword>
<dbReference type="OrthoDB" id="277175at2759"/>
<dbReference type="Gene3D" id="3.10.110.10">
    <property type="entry name" value="Ubiquitin Conjugating Enzyme"/>
    <property type="match status" value="1"/>
</dbReference>
<dbReference type="Pfam" id="PF16543">
    <property type="entry name" value="DFRP_C"/>
    <property type="match status" value="1"/>
</dbReference>
<evidence type="ECO:0000313" key="2">
    <source>
        <dbReference type="EMBL" id="KIL00422.1"/>
    </source>
</evidence>
<dbReference type="Proteomes" id="UP000054538">
    <property type="component" value="Unassembled WGS sequence"/>
</dbReference>
<dbReference type="InterPro" id="IPR032378">
    <property type="entry name" value="ZC3H15/TMA46_C"/>
</dbReference>
<dbReference type="InterPro" id="IPR040213">
    <property type="entry name" value="GIR2-like"/>
</dbReference>
<dbReference type="AlphaFoldDB" id="A0A0D0E682"/>
<reference evidence="3" key="2">
    <citation type="submission" date="2015-01" db="EMBL/GenBank/DDBJ databases">
        <title>Evolutionary Origins and Diversification of the Mycorrhizal Mutualists.</title>
        <authorList>
            <consortium name="DOE Joint Genome Institute"/>
            <consortium name="Mycorrhizal Genomics Consortium"/>
            <person name="Kohler A."/>
            <person name="Kuo A."/>
            <person name="Nagy L.G."/>
            <person name="Floudas D."/>
            <person name="Copeland A."/>
            <person name="Barry K.W."/>
            <person name="Cichocki N."/>
            <person name="Veneault-Fourrey C."/>
            <person name="LaButti K."/>
            <person name="Lindquist E.A."/>
            <person name="Lipzen A."/>
            <person name="Lundell T."/>
            <person name="Morin E."/>
            <person name="Murat C."/>
            <person name="Riley R."/>
            <person name="Ohm R."/>
            <person name="Sun H."/>
            <person name="Tunlid A."/>
            <person name="Henrissat B."/>
            <person name="Grigoriev I.V."/>
            <person name="Hibbett D.S."/>
            <person name="Martin F."/>
        </authorList>
    </citation>
    <scope>NUCLEOTIDE SEQUENCE [LARGE SCALE GENOMIC DNA]</scope>
    <source>
        <strain evidence="3">Ve08.2h10</strain>
    </source>
</reference>
<name>A0A0D0E682_9AGAM</name>
<reference evidence="2 3" key="1">
    <citation type="submission" date="2014-04" db="EMBL/GenBank/DDBJ databases">
        <authorList>
            <consortium name="DOE Joint Genome Institute"/>
            <person name="Kuo A."/>
            <person name="Kohler A."/>
            <person name="Jargeat P."/>
            <person name="Nagy L.G."/>
            <person name="Floudas D."/>
            <person name="Copeland A."/>
            <person name="Barry K.W."/>
            <person name="Cichocki N."/>
            <person name="Veneault-Fourrey C."/>
            <person name="LaButti K."/>
            <person name="Lindquist E.A."/>
            <person name="Lipzen A."/>
            <person name="Lundell T."/>
            <person name="Morin E."/>
            <person name="Murat C."/>
            <person name="Sun H."/>
            <person name="Tunlid A."/>
            <person name="Henrissat B."/>
            <person name="Grigoriev I.V."/>
            <person name="Hibbett D.S."/>
            <person name="Martin F."/>
            <person name="Nordberg H.P."/>
            <person name="Cantor M.N."/>
            <person name="Hua S.X."/>
        </authorList>
    </citation>
    <scope>NUCLEOTIDE SEQUENCE [LARGE SCALE GENOMIC DNA]</scope>
    <source>
        <strain evidence="2 3">Ve08.2h10</strain>
    </source>
</reference>
<dbReference type="Pfam" id="PF05773">
    <property type="entry name" value="RWD"/>
    <property type="match status" value="1"/>
</dbReference>
<feature type="domain" description="RWD" evidence="1">
    <location>
        <begin position="7"/>
        <end position="111"/>
    </location>
</feature>
<proteinExistence type="predicted"/>